<proteinExistence type="predicted"/>
<reference evidence="3" key="1">
    <citation type="submission" date="2024-07" db="EMBL/GenBank/DDBJ databases">
        <title>Halotolerant mesophilic bacterium Ornithinibacillus sp. 4-3, sp. nov., isolated from soil.</title>
        <authorList>
            <person name="Sidarenka A.V."/>
            <person name="Guliayeva D.E."/>
            <person name="Leanovich S.I."/>
            <person name="Hileuskaya K.S."/>
            <person name="Akhremchuk A.E."/>
            <person name="Sikolenko M.A."/>
            <person name="Valentovich L.N."/>
        </authorList>
    </citation>
    <scope>NUCLEOTIDE SEQUENCE</scope>
    <source>
        <strain evidence="3">4-3</strain>
    </source>
</reference>
<dbReference type="InterPro" id="IPR018604">
    <property type="entry name" value="YycI-like"/>
</dbReference>
<feature type="transmembrane region" description="Helical" evidence="1">
    <location>
        <begin position="6"/>
        <end position="26"/>
    </location>
</feature>
<evidence type="ECO:0000256" key="1">
    <source>
        <dbReference type="SAM" id="Phobius"/>
    </source>
</evidence>
<keyword evidence="1" id="KW-0472">Membrane</keyword>
<name>A0AB39HQL3_9BACI</name>
<dbReference type="Pfam" id="PF09648">
    <property type="entry name" value="YycI"/>
    <property type="match status" value="1"/>
</dbReference>
<dbReference type="EMBL" id="CP162599">
    <property type="protein sequence ID" value="XDK32785.1"/>
    <property type="molecule type" value="Genomic_DNA"/>
</dbReference>
<keyword evidence="1" id="KW-0812">Transmembrane</keyword>
<dbReference type="Gene3D" id="2.40.128.690">
    <property type="entry name" value="YycH protein, domain 3-like"/>
    <property type="match status" value="1"/>
</dbReference>
<dbReference type="GO" id="GO:0016020">
    <property type="term" value="C:membrane"/>
    <property type="evidence" value="ECO:0007669"/>
    <property type="project" value="InterPro"/>
</dbReference>
<feature type="domain" description="Regulatory protein YycH-like" evidence="2">
    <location>
        <begin position="34"/>
        <end position="255"/>
    </location>
</feature>
<protein>
    <submittedName>
        <fullName evidence="3">Two-component system regulatory protein YycI</fullName>
    </submittedName>
</protein>
<dbReference type="AlphaFoldDB" id="A0AB39HQL3"/>
<sequence>MQWSQIKTLFILTFFILNIFLFIQFYEKKQQSNLSMLEREESTIEQILEDENITLENLPTEELDKEPFVSVRQKSFTEDDERELAGLGKQRPSLVTNTFLVSFMDDKIKIPEDASTSEIEEVLADKLLYAEEYRFWDWNEELNILMFFQQINERTIFYNQSGMILLFLNDKNEVEFLTQTMLGEAEYRQDKNPLIEPLKAIEELYNANELTSGDEITQVEIGLHSRVPLSDGVQVFVPAWKVSVNDDKSFFVNAIEGHIFPSNELEFLEQVITQDADRVRSTMSESKLKEEILAMFEKKLELLNWGE</sequence>
<accession>A0AB39HQL3</accession>
<evidence type="ECO:0000259" key="2">
    <source>
        <dbReference type="Pfam" id="PF09648"/>
    </source>
</evidence>
<gene>
    <name evidence="3" type="ORF">AB4Y30_17525</name>
</gene>
<organism evidence="3">
    <name type="scientific">Ornithinibacillus sp. 4-3</name>
    <dbReference type="NCBI Taxonomy" id="3231488"/>
    <lineage>
        <taxon>Bacteria</taxon>
        <taxon>Bacillati</taxon>
        <taxon>Bacillota</taxon>
        <taxon>Bacilli</taxon>
        <taxon>Bacillales</taxon>
        <taxon>Bacillaceae</taxon>
        <taxon>Ornithinibacillus</taxon>
    </lineage>
</organism>
<evidence type="ECO:0000313" key="3">
    <source>
        <dbReference type="EMBL" id="XDK32785.1"/>
    </source>
</evidence>
<keyword evidence="1" id="KW-1133">Transmembrane helix</keyword>
<dbReference type="RefSeq" id="WP_368653473.1">
    <property type="nucleotide sequence ID" value="NZ_CP162599.1"/>
</dbReference>